<protein>
    <submittedName>
        <fullName evidence="1">Uncharacterized protein</fullName>
    </submittedName>
</protein>
<dbReference type="Pfam" id="PF19635">
    <property type="entry name" value="DUF6138"/>
    <property type="match status" value="1"/>
</dbReference>
<keyword evidence="2" id="KW-1185">Reference proteome</keyword>
<dbReference type="Proteomes" id="UP000006694">
    <property type="component" value="Chromosome"/>
</dbReference>
<dbReference type="KEGG" id="fjo:Fjoh_4154"/>
<dbReference type="eggNOG" id="ENOG502Z8QV">
    <property type="taxonomic scope" value="Bacteria"/>
</dbReference>
<evidence type="ECO:0000313" key="1">
    <source>
        <dbReference type="EMBL" id="ABQ07162.1"/>
    </source>
</evidence>
<name>A5FCA6_FLAJ1</name>
<dbReference type="EMBL" id="CP000685">
    <property type="protein sequence ID" value="ABQ07162.1"/>
    <property type="molecule type" value="Genomic_DNA"/>
</dbReference>
<dbReference type="RefSeq" id="WP_012026128.1">
    <property type="nucleotide sequence ID" value="NC_009441.1"/>
</dbReference>
<proteinExistence type="predicted"/>
<dbReference type="HOGENOM" id="CLU_047696_0_0_10"/>
<reference evidence="1 2" key="1">
    <citation type="journal article" date="2009" name="Appl. Environ. Microbiol.">
        <title>Novel features of the polysaccharide-digesting gliding bacterium Flavobacterium johnsoniae as revealed by genome sequence analysis.</title>
        <authorList>
            <person name="McBride M.J."/>
            <person name="Xie G."/>
            <person name="Martens E.C."/>
            <person name="Lapidus A."/>
            <person name="Henrissat B."/>
            <person name="Rhodes R.G."/>
            <person name="Goltsman E."/>
            <person name="Wang W."/>
            <person name="Xu J."/>
            <person name="Hunnicutt D.W."/>
            <person name="Staroscik A.M."/>
            <person name="Hoover T.R."/>
            <person name="Cheng Y.Q."/>
            <person name="Stein J.L."/>
        </authorList>
    </citation>
    <scope>NUCLEOTIDE SEQUENCE [LARGE SCALE GENOMIC DNA]</scope>
    <source>
        <strain evidence="2">ATCC 17061 / DSM 2064 / JCM 8514 / BCRC 14874 / CCUG 350202 / NBRC 14942 / NCIMB 11054 / UW101</strain>
    </source>
</reference>
<dbReference type="GeneID" id="31767072"/>
<dbReference type="OrthoDB" id="1089802at2"/>
<gene>
    <name evidence="1" type="ordered locus">Fjoh_4154</name>
</gene>
<dbReference type="STRING" id="376686.Fjoh_4154"/>
<dbReference type="InterPro" id="IPR046136">
    <property type="entry name" value="DUF6138"/>
</dbReference>
<accession>A5FCA6</accession>
<dbReference type="AlphaFoldDB" id="A5FCA6"/>
<organism evidence="1 2">
    <name type="scientific">Flavobacterium johnsoniae (strain ATCC 17061 / DSM 2064 / JCM 8514 / BCRC 14874 / CCUG 350202 / NBRC 14942 / NCIMB 11054 / UW101)</name>
    <name type="common">Cytophaga johnsonae</name>
    <dbReference type="NCBI Taxonomy" id="376686"/>
    <lineage>
        <taxon>Bacteria</taxon>
        <taxon>Pseudomonadati</taxon>
        <taxon>Bacteroidota</taxon>
        <taxon>Flavobacteriia</taxon>
        <taxon>Flavobacteriales</taxon>
        <taxon>Flavobacteriaceae</taxon>
        <taxon>Flavobacterium</taxon>
    </lineage>
</organism>
<evidence type="ECO:0000313" key="2">
    <source>
        <dbReference type="Proteomes" id="UP000006694"/>
    </source>
</evidence>
<sequence length="453" mass="52473">MRELNYLVKIEGNESLLERFIEAIENGTVKVDKAYPNPYLLDTGEKFLLGKIIEYFFTTRAFSKDQYIAFFEKLRKLNGFDSYYYSLGKQTEELVFNTFERVKKGKYKIFIPKTEENHSQPDLSEDQKELLSFLCYLAVSHIKYGPSYASVTANEYFDIVTELGSDEVEKLKKFGTGKLPKELTNYKDSDFTAKANDVFATINIKLNDETEESYGKALNFVNALLESDFPKSYEIAFSSKNKELLPVKGLPKCGQNYLFAGAVKYPNLHKSILEYINLSKKEYEWYNNLEDENCAMPSTFAVFALGLQDEKYFETLIDYYKTVDEEHQSIQAKFTSVFLEKFGVTKKSIRVYINALLSMQEHPHNKAFIAYFSAENSLKLLLDSKENFAAYYFTDQDIKEYSDSGNDTQEMADYCWGSIMYTTFGQSKGFTKIVKELNEEQRLIFEKLQIADK</sequence>